<feature type="transmembrane region" description="Helical" evidence="1">
    <location>
        <begin position="12"/>
        <end position="40"/>
    </location>
</feature>
<evidence type="ECO:0008006" key="4">
    <source>
        <dbReference type="Google" id="ProtNLM"/>
    </source>
</evidence>
<feature type="transmembrane region" description="Helical" evidence="1">
    <location>
        <begin position="127"/>
        <end position="145"/>
    </location>
</feature>
<dbReference type="InterPro" id="IPR035289">
    <property type="entry name" value="DUF5366"/>
</dbReference>
<accession>A0AB34QT34</accession>
<keyword evidence="1" id="KW-1133">Transmembrane helix</keyword>
<protein>
    <recommendedName>
        <fullName evidence="4">DUF5366 family protein</fullName>
    </recommendedName>
</protein>
<keyword evidence="1" id="KW-0472">Membrane</keyword>
<comment type="caution">
    <text evidence="2">The sequence shown here is derived from an EMBL/GenBank/DDBJ whole genome shotgun (WGS) entry which is preliminary data.</text>
</comment>
<organism evidence="2 3">
    <name type="scientific">Bacillus pumilus</name>
    <name type="common">Bacillus mesentericus</name>
    <dbReference type="NCBI Taxonomy" id="1408"/>
    <lineage>
        <taxon>Bacteria</taxon>
        <taxon>Bacillati</taxon>
        <taxon>Bacillota</taxon>
        <taxon>Bacilli</taxon>
        <taxon>Bacillales</taxon>
        <taxon>Bacillaceae</taxon>
        <taxon>Bacillus</taxon>
    </lineage>
</organism>
<proteinExistence type="predicted"/>
<evidence type="ECO:0000256" key="1">
    <source>
        <dbReference type="SAM" id="Phobius"/>
    </source>
</evidence>
<evidence type="ECO:0000313" key="3">
    <source>
        <dbReference type="Proteomes" id="UP000031978"/>
    </source>
</evidence>
<gene>
    <name evidence="2" type="ORF">B4127_3269</name>
</gene>
<feature type="transmembrane region" description="Helical" evidence="1">
    <location>
        <begin position="157"/>
        <end position="179"/>
    </location>
</feature>
<dbReference type="Proteomes" id="UP000031978">
    <property type="component" value="Unassembled WGS sequence"/>
</dbReference>
<dbReference type="Pfam" id="PF17328">
    <property type="entry name" value="DUF5366"/>
    <property type="match status" value="1"/>
</dbReference>
<sequence length="191" mass="21630">MRKDLFMKNTYLTGYFPLISILLFSSAFSIFTVGITTDFLTQAGILKGMLEFFSEQGIRLALFAAFALVYFMILSALKLIADTVLELALLFFAKDPEGENLKKIRIASVVYLFASLLAFLLTQQLILLVGLFVLAGLVYFIWVVVRIYQSLSMLNLIGFMMFILLFWATFLIGILYLFIKLYNSVMASLPS</sequence>
<evidence type="ECO:0000313" key="2">
    <source>
        <dbReference type="EMBL" id="KIL17643.1"/>
    </source>
</evidence>
<dbReference type="EMBL" id="JXCL01000027">
    <property type="protein sequence ID" value="KIL17643.1"/>
    <property type="molecule type" value="Genomic_DNA"/>
</dbReference>
<dbReference type="AlphaFoldDB" id="A0AB34QT34"/>
<keyword evidence="1" id="KW-0812">Transmembrane</keyword>
<name>A0AB34QT34_BACPU</name>
<feature type="transmembrane region" description="Helical" evidence="1">
    <location>
        <begin position="60"/>
        <end position="92"/>
    </location>
</feature>
<reference evidence="2 3" key="1">
    <citation type="submission" date="2014-12" db="EMBL/GenBank/DDBJ databases">
        <title>Draft Genome Sequences of Five Spore-Forming Food Isolates of Bacillus pumilus.</title>
        <authorList>
            <person name="de Jong A."/>
            <person name="van Heel A.J."/>
            <person name="Montalban-Lopez M."/>
            <person name="Krawczyk A.O."/>
            <person name="Berendsen E.M."/>
            <person name="Wells-Bennik M."/>
            <person name="Kuipers O.P."/>
        </authorList>
    </citation>
    <scope>NUCLEOTIDE SEQUENCE [LARGE SCALE GENOMIC DNA]</scope>
    <source>
        <strain evidence="2 3">B4127</strain>
    </source>
</reference>